<proteinExistence type="predicted"/>
<evidence type="ECO:0008006" key="3">
    <source>
        <dbReference type="Google" id="ProtNLM"/>
    </source>
</evidence>
<name>A0ABX1PN55_9RHOO</name>
<accession>A0ABX1PN55</accession>
<keyword evidence="2" id="KW-1185">Reference proteome</keyword>
<dbReference type="EMBL" id="WTVG01000043">
    <property type="protein sequence ID" value="NMG25821.1"/>
    <property type="molecule type" value="Genomic_DNA"/>
</dbReference>
<dbReference type="RefSeq" id="WP_169119161.1">
    <property type="nucleotide sequence ID" value="NZ_WTVG02000039.1"/>
</dbReference>
<evidence type="ECO:0000313" key="2">
    <source>
        <dbReference type="Proteomes" id="UP000615989"/>
    </source>
</evidence>
<gene>
    <name evidence="1" type="ORF">GO606_14050</name>
</gene>
<protein>
    <recommendedName>
        <fullName evidence="3">Phage protein</fullName>
    </recommendedName>
</protein>
<reference evidence="1" key="1">
    <citation type="submission" date="2019-12" db="EMBL/GenBank/DDBJ databases">
        <title>Comparative genomics gives insights into the taxonomy of the Azoarcus-Aromatoleum group and reveals separate origins of nif in the plant-associated Azoarcus and non-plant-associated Aromatoleum sub-groups.</title>
        <authorList>
            <person name="Lafos M."/>
            <person name="Maluk M."/>
            <person name="Batista M."/>
            <person name="Junghare M."/>
            <person name="Carmona M."/>
            <person name="Faoro H."/>
            <person name="Cruz L.M."/>
            <person name="Battistoni F."/>
            <person name="De Souza E."/>
            <person name="Pedrosa F."/>
            <person name="Chen W.-M."/>
            <person name="Poole P.S."/>
            <person name="Dixon R.A."/>
            <person name="James E.K."/>
        </authorList>
    </citation>
    <scope>NUCLEOTIDE SEQUENCE</scope>
    <source>
        <strain evidence="1">LuFRes1</strain>
    </source>
</reference>
<comment type="caution">
    <text evidence="1">The sequence shown here is derived from an EMBL/GenBank/DDBJ whole genome shotgun (WGS) entry which is preliminary data.</text>
</comment>
<dbReference type="Proteomes" id="UP000615989">
    <property type="component" value="Unassembled WGS sequence"/>
</dbReference>
<evidence type="ECO:0000313" key="1">
    <source>
        <dbReference type="EMBL" id="NMG25821.1"/>
    </source>
</evidence>
<organism evidence="1 2">
    <name type="scientific">Aromatoleum anaerobium</name>
    <dbReference type="NCBI Taxonomy" id="182180"/>
    <lineage>
        <taxon>Bacteria</taxon>
        <taxon>Pseudomonadati</taxon>
        <taxon>Pseudomonadota</taxon>
        <taxon>Betaproteobacteria</taxon>
        <taxon>Rhodocyclales</taxon>
        <taxon>Rhodocyclaceae</taxon>
        <taxon>Aromatoleum</taxon>
    </lineage>
</organism>
<sequence length="160" mass="17879">MSNLTMLRARQAIAKRARLENIQHNRHMIGQYDEIEMTERAALSAFRGGWATGQHWNHLAECRNVLMFGACHKIAVSAVKADHEAVREVTRIAMGALTAIRDREQKTGKFGANSGELNALHALVETSRDFWTRQPATLFSQCVAAVRKQVVQTIQQRGAA</sequence>